<dbReference type="FunFam" id="3.40.50.2000:FF:000120">
    <property type="entry name" value="UDP-glycosyltransferase 76C1"/>
    <property type="match status" value="2"/>
</dbReference>
<gene>
    <name evidence="4" type="ORF">Prudu_015947</name>
</gene>
<evidence type="ECO:0000256" key="2">
    <source>
        <dbReference type="ARBA" id="ARBA00022676"/>
    </source>
</evidence>
<dbReference type="CDD" id="cd03784">
    <property type="entry name" value="GT1_Gtf-like"/>
    <property type="match status" value="4"/>
</dbReference>
<accession>A0A4Y1RKW0</accession>
<dbReference type="PANTHER" id="PTHR11926">
    <property type="entry name" value="GLUCOSYL/GLUCURONOSYL TRANSFERASES"/>
    <property type="match status" value="1"/>
</dbReference>
<keyword evidence="3 4" id="KW-0808">Transferase</keyword>
<protein>
    <submittedName>
        <fullName evidence="4">UDP-glucosyl transferase 76E2</fullName>
    </submittedName>
</protein>
<organism evidence="4">
    <name type="scientific">Prunus dulcis</name>
    <name type="common">Almond</name>
    <name type="synonym">Amygdalus dulcis</name>
    <dbReference type="NCBI Taxonomy" id="3755"/>
    <lineage>
        <taxon>Eukaryota</taxon>
        <taxon>Viridiplantae</taxon>
        <taxon>Streptophyta</taxon>
        <taxon>Embryophyta</taxon>
        <taxon>Tracheophyta</taxon>
        <taxon>Spermatophyta</taxon>
        <taxon>Magnoliopsida</taxon>
        <taxon>eudicotyledons</taxon>
        <taxon>Gunneridae</taxon>
        <taxon>Pentapetalae</taxon>
        <taxon>rosids</taxon>
        <taxon>fabids</taxon>
        <taxon>Rosales</taxon>
        <taxon>Rosaceae</taxon>
        <taxon>Amygdaloideae</taxon>
        <taxon>Amygdaleae</taxon>
        <taxon>Prunus</taxon>
    </lineage>
</organism>
<name>A0A4Y1RKW0_PRUDU</name>
<dbReference type="SUPFAM" id="SSF53756">
    <property type="entry name" value="UDP-Glycosyltransferase/glycogen phosphorylase"/>
    <property type="match status" value="4"/>
</dbReference>
<keyword evidence="2" id="KW-0328">Glycosyltransferase</keyword>
<evidence type="ECO:0000313" key="4">
    <source>
        <dbReference type="EMBL" id="BBH04735.1"/>
    </source>
</evidence>
<dbReference type="FunFam" id="3.40.50.2000:FF:000040">
    <property type="entry name" value="UDP-glycosyltransferase 76C1"/>
    <property type="match status" value="3"/>
</dbReference>
<comment type="similarity">
    <text evidence="1">Belongs to the UDP-glycosyltransferase family.</text>
</comment>
<dbReference type="InterPro" id="IPR002213">
    <property type="entry name" value="UDP_glucos_trans"/>
</dbReference>
<dbReference type="EMBL" id="AP019302">
    <property type="protein sequence ID" value="BBH04735.1"/>
    <property type="molecule type" value="Genomic_DNA"/>
</dbReference>
<sequence>MHSCKLFESVKEERERGREMENKTRSCKRLVLVPCPYQGHINPMLQLGTFLHSKGFSITIVHTHFNSPNPSNHPEFTFLPIPDGLTEHEILSGNLVAILLALNANCKASFQQCLTQLMEQEPQNSISIIYDDIMYFSEAVANYLNIPSIVLRTVSITNFIARSTVLQLLSKGSFPFPESMSRDPVPDLDPLRFKDLPISNFDTYENYSKLVVNLHKVRTSSAVIWNTVDCLEQSSLAQIQQQCQVPIFTIGPLHKIATAASTSLLEEDMGCIAWLDKQSHNSVIYVSLGSVASISEKELAEMAWGLAKSKQPFLWVIRPGSICGSDWIELLPQGFIEAIGERGCIVKWAPQRQVLAHDAVGGFWSHCGWNSTLESLSEGVPMICWPCFSDQKVHARYVSQVCKIGIQLENELERGEIERAVRKLMVDDDGKEIRARAKELKEKIEVSMKGGSSYHCLNELEKLISPKRINKDIMYDSRLWPGQPENIGPYLSHLQNERFERQLRELLLQAIKCLCVRAHPVIGEKEEEEGGREMENKAQSGHRLVLVPCPYQGHINPMLQLGTFLHSKGFSISIVHTHFNSPNPSNHPEFTFFPIPDGLTADEISSGNAVAIMFTINANCKASFKQCLTDRVTEQEPQNKITCIIYDEFMYFSESVANDLNIPRILLRTQSATNFIARNTLIRLHSKGCTPFPDSMSLNLVPELHPLRFKDLPISIFDTLENVLKLMANGHDVRTSSAIIWNTLDCLEQSSLAQVQQQCQVPIFSIGPLHKIATAASSSSLLEEDTSCIAWLDKQSHNSVIYVSLGSLAFISEKELFEMAWGLINSRQPFLWVIRPGSVCDSDGIELLPQGFSEAVGERGCIVTWAPQMEVLAHGAVGGFWSHCGWNSTLESMSEGVPMLCRPCSSDQKVNARCVSQVWKIGLQLENELERGEVERAVKKLMVDDDGKGMRVRAKDLKEKIEVSMKGGSSYHCLNKLVELIRLVLVPFHSKATYTLCLSWQPSFTHFHCSHPFQLSKPFKHPTFTFFPIPDGLTSDEISSGNTLAILSALNANCKAMIEQEPQNKIICIIYDGIMYFSESVANYVNIPSILLRTQIAINFIALNPLLRLHSKGHTPFRGPFHKIATAASSSSLEEDTGCIVWLEKQSHNSVIYKELDEMAWGLANSKQLFLWVIRSGSICGSDWIELLPQEFIEAVGERGCIVKWAPQMEVLAHDEVDGFWSHCCWNSTLESLSEGVPMICRPCSGDQKVQAREGRDRELEKIEVSMKGGSTYHSLNELVELIREMEKKSQSGQLLVLVPCPYQGHINPMLKLGTFLHSKGFSISIVHTHFNSPNPSNHPEFTFFPIPDGLTADEISSGNVVAIVFAINANCKASFKQCLTDRVTEHERQNKITCIIYDEFMYFSESVANDLNIPRILLRTQSATNFIARNAVIRLHSKGCTPFPGMCPVSSFLCYFPQTKKEANARVIFLQKSMLVNSVDELHPLRFKDLPITIFDTLENYSKLLAIANNDRTSSAIIWNTLDCLEQSSLAKVQQQCQVPIFSIGPLHKIATVASSSLLEEDTGCVAWLDKQSHNSVIYVSLWSLASISEKELAEMAWGLINSRQPFLWVIRPGSICGSDWIELLPQGFLEAVGERSCIVKWAPQMEVLTHGAVGGFWSHCGWNSTLESISEGVPMLCRPCFSDQKVNARYVSEVWKIGIQLENELERGEIERAVRKLLVDDDGKGMRVRAKELKEKIEVSMKGGSTYHFLNELVELIKSF</sequence>
<dbReference type="PANTHER" id="PTHR11926:SF1494">
    <property type="entry name" value="FLAVONOL 3-O-GLUCOSYLTRANSFERASE UGT76E12-RELATED"/>
    <property type="match status" value="1"/>
</dbReference>
<proteinExistence type="inferred from homology"/>
<dbReference type="GO" id="GO:0080044">
    <property type="term" value="F:quercetin 7-O-glucosyltransferase activity"/>
    <property type="evidence" value="ECO:0007669"/>
    <property type="project" value="TreeGrafter"/>
</dbReference>
<evidence type="ECO:0000256" key="3">
    <source>
        <dbReference type="ARBA" id="ARBA00022679"/>
    </source>
</evidence>
<dbReference type="Pfam" id="PF00201">
    <property type="entry name" value="UDPGT"/>
    <property type="match status" value="4"/>
</dbReference>
<evidence type="ECO:0000256" key="1">
    <source>
        <dbReference type="ARBA" id="ARBA00009995"/>
    </source>
</evidence>
<reference evidence="4" key="1">
    <citation type="journal article" date="2019" name="Science">
        <title>Mutation of a bHLH transcription factor allowed almond domestication.</title>
        <authorList>
            <person name="Sanchez-Perez R."/>
            <person name="Pavan S."/>
            <person name="Mazzeo R."/>
            <person name="Moldovan C."/>
            <person name="Aiese Cigliano R."/>
            <person name="Del Cueto J."/>
            <person name="Ricciardi F."/>
            <person name="Lotti C."/>
            <person name="Ricciardi L."/>
            <person name="Dicenta F."/>
            <person name="Lopez-Marques R.L."/>
            <person name="Lindberg Moller B."/>
        </authorList>
    </citation>
    <scope>NUCLEOTIDE SEQUENCE</scope>
</reference>
<dbReference type="GO" id="GO:0080043">
    <property type="term" value="F:quercetin 3-O-glucosyltransferase activity"/>
    <property type="evidence" value="ECO:0007669"/>
    <property type="project" value="TreeGrafter"/>
</dbReference>
<dbReference type="Gene3D" id="3.40.50.2000">
    <property type="entry name" value="Glycogen Phosphorylase B"/>
    <property type="match status" value="8"/>
</dbReference>